<keyword evidence="3" id="KW-1185">Reference proteome</keyword>
<dbReference type="SUPFAM" id="SSF53756">
    <property type="entry name" value="UDP-Glycosyltransferase/glycogen phosphorylase"/>
    <property type="match status" value="1"/>
</dbReference>
<feature type="domain" description="Spore protein YkvP/CgeB glycosyl transferase-like" evidence="1">
    <location>
        <begin position="99"/>
        <end position="244"/>
    </location>
</feature>
<dbReference type="Proteomes" id="UP000703674">
    <property type="component" value="Unassembled WGS sequence"/>
</dbReference>
<organism evidence="2 3">
    <name type="scientific">Salinimicrobium oceani</name>
    <dbReference type="NCBI Taxonomy" id="2722702"/>
    <lineage>
        <taxon>Bacteria</taxon>
        <taxon>Pseudomonadati</taxon>
        <taxon>Bacteroidota</taxon>
        <taxon>Flavobacteriia</taxon>
        <taxon>Flavobacteriales</taxon>
        <taxon>Flavobacteriaceae</taxon>
        <taxon>Salinimicrobium</taxon>
    </lineage>
</organism>
<comment type="caution">
    <text evidence="2">The sequence shown here is derived from an EMBL/GenBank/DDBJ whole genome shotgun (WGS) entry which is preliminary data.</text>
</comment>
<evidence type="ECO:0000259" key="1">
    <source>
        <dbReference type="Pfam" id="PF13524"/>
    </source>
</evidence>
<evidence type="ECO:0000313" key="3">
    <source>
        <dbReference type="Proteomes" id="UP000703674"/>
    </source>
</evidence>
<dbReference type="Gene3D" id="3.40.50.2000">
    <property type="entry name" value="Glycogen Phosphorylase B"/>
    <property type="match status" value="1"/>
</dbReference>
<sequence length="257" mass="29731">TATGVTAFYDIDTPVTLAKLEREDYEYLDPEIISKYDLYLSFSGGPILKHLEEHYGSPMARALYCSVDPDLYFPEDREKQWKMGYLGTYSDDRQPTVEELLNKPAAQFPSEKFVVAGPQYPENYNWSKNVERINHLPPAEHRKFYNSQEFTLNVTRQDMIKAGYSPSVRLFEAAACGVPIISDYWDGIHSIFEQGKEILIARDTSEVEKYFRNIPEKERKQIGENARQKVMQSHTAKARAKELVNYVKEVRQPSEKV</sequence>
<name>A0ABX1D184_9FLAO</name>
<dbReference type="InterPro" id="IPR055259">
    <property type="entry name" value="YkvP/CgeB_Glyco_trans-like"/>
</dbReference>
<accession>A0ABX1D184</accession>
<dbReference type="Pfam" id="PF13524">
    <property type="entry name" value="Glyco_trans_1_2"/>
    <property type="match status" value="1"/>
</dbReference>
<reference evidence="2 3" key="1">
    <citation type="submission" date="2020-03" db="EMBL/GenBank/DDBJ databases">
        <title>Salinimicrobium sp. nov, isolated from SCS.</title>
        <authorList>
            <person name="Cao W.R."/>
        </authorList>
    </citation>
    <scope>NUCLEOTIDE SEQUENCE [LARGE SCALE GENOMIC DNA]</scope>
    <source>
        <strain evidence="3">J15B91</strain>
    </source>
</reference>
<proteinExistence type="predicted"/>
<feature type="non-terminal residue" evidence="2">
    <location>
        <position position="1"/>
    </location>
</feature>
<dbReference type="RefSeq" id="WP_168139335.1">
    <property type="nucleotide sequence ID" value="NZ_JAAVJR010000052.1"/>
</dbReference>
<evidence type="ECO:0000313" key="2">
    <source>
        <dbReference type="EMBL" id="NJW54274.1"/>
    </source>
</evidence>
<dbReference type="EMBL" id="JAAVJR010000052">
    <property type="protein sequence ID" value="NJW54274.1"/>
    <property type="molecule type" value="Genomic_DNA"/>
</dbReference>
<gene>
    <name evidence="2" type="ORF">HC175_15290</name>
</gene>
<protein>
    <submittedName>
        <fullName evidence="2">Glycosyltransferase</fullName>
    </submittedName>
</protein>